<dbReference type="AlphaFoldDB" id="I2F1N6"/>
<gene>
    <name evidence="1" type="ORF">Theba_0089</name>
</gene>
<dbReference type="HOGENOM" id="CLU_2302543_0_0_0"/>
<evidence type="ECO:0000313" key="2">
    <source>
        <dbReference type="Proteomes" id="UP000002881"/>
    </source>
</evidence>
<organism evidence="1 2">
    <name type="scientific">Mesotoga prima MesG1.Ag.4.2</name>
    <dbReference type="NCBI Taxonomy" id="660470"/>
    <lineage>
        <taxon>Bacteria</taxon>
        <taxon>Thermotogati</taxon>
        <taxon>Thermotogota</taxon>
        <taxon>Thermotogae</taxon>
        <taxon>Kosmotogales</taxon>
        <taxon>Kosmotogaceae</taxon>
        <taxon>Mesotoga</taxon>
    </lineage>
</organism>
<reference evidence="1 2" key="1">
    <citation type="journal article" date="2012" name="Genome Biol. Evol.">
        <title>Genome Sequence of the Mesophilic Thermotogales Bacterium Mesotoga prima MesG1.Ag.4.2 Reveals the Largest Thermotogales Genome To Date.</title>
        <authorList>
            <person name="Zhaxybayeva O."/>
            <person name="Swithers K.S."/>
            <person name="Foght J."/>
            <person name="Green A.G."/>
            <person name="Bruce D."/>
            <person name="Detter C."/>
            <person name="Han S."/>
            <person name="Teshima H."/>
            <person name="Han J."/>
            <person name="Woyke T."/>
            <person name="Pitluck S."/>
            <person name="Nolan M."/>
            <person name="Ivanova N."/>
            <person name="Pati A."/>
            <person name="Land M.L."/>
            <person name="Dlutek M."/>
            <person name="Doolittle W.F."/>
            <person name="Noll K.M."/>
            <person name="Nesbo C.L."/>
        </authorList>
    </citation>
    <scope>NUCLEOTIDE SEQUENCE [LARGE SCALE GENOMIC DNA]</scope>
    <source>
        <strain evidence="2">mesG1.Ag.4.2</strain>
    </source>
</reference>
<name>I2F1N6_9BACT</name>
<dbReference type="KEGG" id="mpg:Theba_0089"/>
<sequence length="100" mass="10637">MTRSAGYRLQGLGSREENWQSIQGFNATEEVVQAAVSGSPSLCHPGLDPGSALLKTVAGGSALVVGKSRRTRCPLNSSPFSEKNGCKFQVASCEKKKTFF</sequence>
<evidence type="ECO:0000313" key="1">
    <source>
        <dbReference type="EMBL" id="AFK05839.1"/>
    </source>
</evidence>
<proteinExistence type="predicted"/>
<keyword evidence="2" id="KW-1185">Reference proteome</keyword>
<dbReference type="Proteomes" id="UP000002881">
    <property type="component" value="Chromosome"/>
</dbReference>
<accession>I2F1N6</accession>
<dbReference type="EMBL" id="CP003532">
    <property type="protein sequence ID" value="AFK05839.1"/>
    <property type="molecule type" value="Genomic_DNA"/>
</dbReference>
<protein>
    <submittedName>
        <fullName evidence="1">Uncharacterized protein</fullName>
    </submittedName>
</protein>